<protein>
    <recommendedName>
        <fullName evidence="2">Glycosyltransferase 2-like domain-containing protein</fullName>
    </recommendedName>
</protein>
<dbReference type="RefSeq" id="WP_109266101.1">
    <property type="nucleotide sequence ID" value="NZ_QEWP01000026.1"/>
</dbReference>
<reference evidence="3 4" key="1">
    <citation type="submission" date="2018-05" db="EMBL/GenBank/DDBJ databases">
        <title>Marinilabilia rubrum sp. nov., isolated from saltern sediment.</title>
        <authorList>
            <person name="Zhang R."/>
        </authorList>
    </citation>
    <scope>NUCLEOTIDE SEQUENCE [LARGE SCALE GENOMIC DNA]</scope>
    <source>
        <strain evidence="3 4">WTE16</strain>
    </source>
</reference>
<organism evidence="3 4">
    <name type="scientific">Marinilabilia rubra</name>
    <dbReference type="NCBI Taxonomy" id="2162893"/>
    <lineage>
        <taxon>Bacteria</taxon>
        <taxon>Pseudomonadati</taxon>
        <taxon>Bacteroidota</taxon>
        <taxon>Bacteroidia</taxon>
        <taxon>Marinilabiliales</taxon>
        <taxon>Marinilabiliaceae</taxon>
        <taxon>Marinilabilia</taxon>
    </lineage>
</organism>
<sequence length="292" mass="33640">MISIVIPYYNNAKHIDRTIKSVSAQSLQDFEVLIINDASPDWHKALPVIEAYNDERIKIISHEENKNGAAARNTGIKAAKGDYIAFLDADDEWLPNHLESALTTLKAKKSNLCYCQAIVLSKKGTSVMPTNGIKPNQRISDYLFVEGSVMFTPTLVVKSSLVRQVLFNDKLRRHQDYDFLLRCEAQGIKTSFVDKPNVVVHWENNNPKSKGGTWDFSLEFAKDYKPFFSPRAYSRFILTSCVLPLLKERKHSKAFSVFLKYIFPLHLNKLNYYFILSYLLFGSFKHPYKWKK</sequence>
<keyword evidence="4" id="KW-1185">Reference proteome</keyword>
<gene>
    <name evidence="3" type="ORF">DDZ16_19200</name>
</gene>
<dbReference type="PANTHER" id="PTHR43685:SF2">
    <property type="entry name" value="GLYCOSYLTRANSFERASE 2-LIKE DOMAIN-CONTAINING PROTEIN"/>
    <property type="match status" value="1"/>
</dbReference>
<comment type="caution">
    <text evidence="3">The sequence shown here is derived from an EMBL/GenBank/DDBJ whole genome shotgun (WGS) entry which is preliminary data.</text>
</comment>
<proteinExistence type="predicted"/>
<feature type="transmembrane region" description="Helical" evidence="1">
    <location>
        <begin position="270"/>
        <end position="288"/>
    </location>
</feature>
<evidence type="ECO:0000313" key="3">
    <source>
        <dbReference type="EMBL" id="PWD97764.1"/>
    </source>
</evidence>
<dbReference type="EMBL" id="QEWP01000026">
    <property type="protein sequence ID" value="PWD97764.1"/>
    <property type="molecule type" value="Genomic_DNA"/>
</dbReference>
<dbReference type="OrthoDB" id="6307329at2"/>
<dbReference type="PANTHER" id="PTHR43685">
    <property type="entry name" value="GLYCOSYLTRANSFERASE"/>
    <property type="match status" value="1"/>
</dbReference>
<evidence type="ECO:0000256" key="1">
    <source>
        <dbReference type="SAM" id="Phobius"/>
    </source>
</evidence>
<dbReference type="InterPro" id="IPR029044">
    <property type="entry name" value="Nucleotide-diphossugar_trans"/>
</dbReference>
<evidence type="ECO:0000259" key="2">
    <source>
        <dbReference type="Pfam" id="PF00535"/>
    </source>
</evidence>
<dbReference type="Proteomes" id="UP000244956">
    <property type="component" value="Unassembled WGS sequence"/>
</dbReference>
<dbReference type="CDD" id="cd00761">
    <property type="entry name" value="Glyco_tranf_GTA_type"/>
    <property type="match status" value="1"/>
</dbReference>
<dbReference type="InterPro" id="IPR050834">
    <property type="entry name" value="Glycosyltransf_2"/>
</dbReference>
<dbReference type="Pfam" id="PF00535">
    <property type="entry name" value="Glycos_transf_2"/>
    <property type="match status" value="1"/>
</dbReference>
<dbReference type="AlphaFoldDB" id="A0A2U2B3Z3"/>
<keyword evidence="1" id="KW-0812">Transmembrane</keyword>
<evidence type="ECO:0000313" key="4">
    <source>
        <dbReference type="Proteomes" id="UP000244956"/>
    </source>
</evidence>
<feature type="domain" description="Glycosyltransferase 2-like" evidence="2">
    <location>
        <begin position="3"/>
        <end position="147"/>
    </location>
</feature>
<accession>A0A2U2B3Z3</accession>
<dbReference type="Gene3D" id="3.90.550.10">
    <property type="entry name" value="Spore Coat Polysaccharide Biosynthesis Protein SpsA, Chain A"/>
    <property type="match status" value="1"/>
</dbReference>
<dbReference type="InterPro" id="IPR001173">
    <property type="entry name" value="Glyco_trans_2-like"/>
</dbReference>
<keyword evidence="1" id="KW-0472">Membrane</keyword>
<keyword evidence="1" id="KW-1133">Transmembrane helix</keyword>
<name>A0A2U2B3Z3_9BACT</name>
<dbReference type="SUPFAM" id="SSF53448">
    <property type="entry name" value="Nucleotide-diphospho-sugar transferases"/>
    <property type="match status" value="1"/>
</dbReference>